<dbReference type="STRING" id="1266370.NITGR_360077"/>
<evidence type="ECO:0000313" key="3">
    <source>
        <dbReference type="Proteomes" id="UP000011704"/>
    </source>
</evidence>
<feature type="domain" description="Lcl C-terminal" evidence="1">
    <location>
        <begin position="162"/>
        <end position="287"/>
    </location>
</feature>
<dbReference type="PANTHER" id="PTHR35812">
    <property type="entry name" value="LIPOPROTEIN"/>
    <property type="match status" value="1"/>
</dbReference>
<dbReference type="AlphaFoldDB" id="M1YYH2"/>
<dbReference type="RefSeq" id="WP_005008627.1">
    <property type="nucleotide sequence ID" value="NZ_HG422173.1"/>
</dbReference>
<organism evidence="2 3">
    <name type="scientific">Nitrospina gracilis (strain 3/211)</name>
    <dbReference type="NCBI Taxonomy" id="1266370"/>
    <lineage>
        <taxon>Bacteria</taxon>
        <taxon>Pseudomonadati</taxon>
        <taxon>Nitrospinota/Tectimicrobiota group</taxon>
        <taxon>Nitrospinota</taxon>
        <taxon>Nitrospinia</taxon>
        <taxon>Nitrospinales</taxon>
        <taxon>Nitrospinaceae</taxon>
        <taxon>Nitrospina</taxon>
    </lineage>
</organism>
<dbReference type="InterPro" id="IPR011460">
    <property type="entry name" value="Lcl_C"/>
</dbReference>
<keyword evidence="3" id="KW-1185">Reference proteome</keyword>
<gene>
    <name evidence="2" type="ORF">NITGR_360077</name>
</gene>
<dbReference type="OrthoDB" id="665834at2"/>
<dbReference type="Pfam" id="PF07603">
    <property type="entry name" value="Lcl_C"/>
    <property type="match status" value="2"/>
</dbReference>
<accession>M1YYH2</accession>
<dbReference type="PANTHER" id="PTHR35812:SF1">
    <property type="entry name" value="LIPOPROTEIN"/>
    <property type="match status" value="1"/>
</dbReference>
<sequence>MAETKTKVRFVDNGDGTVTDTRKNRMWLKDDSWVEKGHLISWWQSQEFLTEKNEQKFAGYNDWRIPNAHEAKELFDPELSNTDMEGCEVHIDPVFTSGCGYTTWTTETRGAKAAMGYDFRADYEYWLAKENIGFPSAVRLVRLVGDANQMSDEDRFVDNGNGTVTDLDMKVIWKKDDSYLDLDKWVSWDEAKTFVLELNKEEFAGHTHWRLPTRKEAQSIHRPNNPVTDTYGDTIYIPSVFSPGAGQTTWTKTLHKTDPSVAIRFNYFSGDYKFHKKGLRSHGVRPVCDLKEEDQ</sequence>
<reference evidence="2 3" key="1">
    <citation type="journal article" date="2013" name="Front. Microbiol.">
        <title>The genome of Nitrospina gracilis illuminates the metabolism and evolution of the major marine nitrite oxidizer.</title>
        <authorList>
            <person name="Luecker S."/>
            <person name="Nowka B."/>
            <person name="Rattei T."/>
            <person name="Spieck E."/>
            <person name="and Daims H."/>
        </authorList>
    </citation>
    <scope>NUCLEOTIDE SEQUENCE [LARGE SCALE GENOMIC DNA]</scope>
    <source>
        <strain evidence="2 3">3/211</strain>
    </source>
</reference>
<dbReference type="EMBL" id="CAQJ01000040">
    <property type="protein sequence ID" value="CCQ90739.1"/>
    <property type="molecule type" value="Genomic_DNA"/>
</dbReference>
<evidence type="ECO:0000259" key="1">
    <source>
        <dbReference type="Pfam" id="PF07603"/>
    </source>
</evidence>
<evidence type="ECO:0000313" key="2">
    <source>
        <dbReference type="EMBL" id="CCQ90739.1"/>
    </source>
</evidence>
<dbReference type="InParanoid" id="M1YYH2"/>
<comment type="caution">
    <text evidence="2">The sequence shown here is derived from an EMBL/GenBank/DDBJ whole genome shotgun (WGS) entry which is preliminary data.</text>
</comment>
<proteinExistence type="predicted"/>
<dbReference type="Proteomes" id="UP000011704">
    <property type="component" value="Unassembled WGS sequence"/>
</dbReference>
<feature type="domain" description="Lcl C-terminal" evidence="1">
    <location>
        <begin position="16"/>
        <end position="142"/>
    </location>
</feature>
<dbReference type="HOGENOM" id="CLU_942795_0_0_0"/>
<name>M1YYH2_NITG3</name>
<protein>
    <recommendedName>
        <fullName evidence="1">Lcl C-terminal domain-containing protein</fullName>
    </recommendedName>
</protein>